<sequence length="471" mass="50716">MSGSLFRTKPIQELLAETTEAGHTLKKALGAWDLVAIGIGCIIGVGIFVLPGVQAAHHSGPGIILSFAIAALACACSALCYAELAAMIPVSGSAYTYGYATLGELPGWIIGWDLILEYMVAAVLVSTGWSAYFVNLLNNLGLKLPQQWVASPWDKAPGIINIPAMLIVVLLTLLLIRGVKESSRTNMIIVIVKIAVILFFIVMAAPHVNPENWKPFMPFGFSGVMTSAAIVFLAFVGFDAVSTVAEETVNPQKDMPIGIMGSLLVATILYMAVSAIMTGVVYYTKLGVADPVALVLNELNKPWASMIISIGALAGITSVLLVLLMGQPRIFFSMSRDGLLPEAFSRVHHRYKTPVATTLVTGGIVAVAAGLTPINVSSELVSIGTLFAFIIVCSGVILLRYKRPDYRRPFKVPMFPYLPGLGALLCAYLMISLPRTAWERFIIWLAIGLSIFFLYGRRHSRLEKEGQAGPQ</sequence>
<evidence type="ECO:0000256" key="3">
    <source>
        <dbReference type="ARBA" id="ARBA00022692"/>
    </source>
</evidence>
<evidence type="ECO:0000313" key="7">
    <source>
        <dbReference type="EMBL" id="RFT15734.1"/>
    </source>
</evidence>
<dbReference type="InterPro" id="IPR002293">
    <property type="entry name" value="AA/rel_permease1"/>
</dbReference>
<feature type="transmembrane region" description="Helical" evidence="6">
    <location>
        <begin position="257"/>
        <end position="283"/>
    </location>
</feature>
<organism evidence="7 8">
    <name type="scientific">Candidatus Saccharicenans subterraneus</name>
    <dbReference type="NCBI Taxonomy" id="2508984"/>
    <lineage>
        <taxon>Bacteria</taxon>
        <taxon>Candidatus Aminicenantota</taxon>
        <taxon>Candidatus Aminicenantia</taxon>
        <taxon>Candidatus Aminicenantales</taxon>
        <taxon>Candidatus Saccharicenantaceae</taxon>
        <taxon>Candidatus Saccharicenans</taxon>
    </lineage>
</organism>
<feature type="transmembrane region" description="Helical" evidence="6">
    <location>
        <begin position="355"/>
        <end position="374"/>
    </location>
</feature>
<feature type="transmembrane region" description="Helical" evidence="6">
    <location>
        <begin position="29"/>
        <end position="50"/>
    </location>
</feature>
<feature type="transmembrane region" description="Helical" evidence="6">
    <location>
        <begin position="303"/>
        <end position="326"/>
    </location>
</feature>
<evidence type="ECO:0000256" key="5">
    <source>
        <dbReference type="ARBA" id="ARBA00023136"/>
    </source>
</evidence>
<evidence type="ECO:0000256" key="4">
    <source>
        <dbReference type="ARBA" id="ARBA00022989"/>
    </source>
</evidence>
<dbReference type="Gene3D" id="1.20.1740.10">
    <property type="entry name" value="Amino acid/polyamine transporter I"/>
    <property type="match status" value="1"/>
</dbReference>
<dbReference type="Pfam" id="PF13520">
    <property type="entry name" value="AA_permease_2"/>
    <property type="match status" value="1"/>
</dbReference>
<reference evidence="7 8" key="1">
    <citation type="submission" date="2018-08" db="EMBL/GenBank/DDBJ databases">
        <title>Genome analysis of the thermophilic bacterium of the candidate phylum Aminicenantes from deep subsurface aquifer revealed its physiology and ecological role.</title>
        <authorList>
            <person name="Kadnikov V.V."/>
            <person name="Mardanov A.V."/>
            <person name="Beletsky A.V."/>
            <person name="Karnachuk O.V."/>
            <person name="Ravin N.V."/>
        </authorList>
    </citation>
    <scope>NUCLEOTIDE SEQUENCE [LARGE SCALE GENOMIC DNA]</scope>
    <source>
        <strain evidence="7">BY38</strain>
    </source>
</reference>
<evidence type="ECO:0000256" key="2">
    <source>
        <dbReference type="ARBA" id="ARBA00022448"/>
    </source>
</evidence>
<feature type="transmembrane region" description="Helical" evidence="6">
    <location>
        <begin position="413"/>
        <end position="431"/>
    </location>
</feature>
<comment type="subcellular location">
    <subcellularLocation>
        <location evidence="1">Membrane</location>
        <topology evidence="1">Multi-pass membrane protein</topology>
    </subcellularLocation>
</comment>
<dbReference type="EMBL" id="QUAH01000007">
    <property type="protein sequence ID" value="RFT15734.1"/>
    <property type="molecule type" value="Genomic_DNA"/>
</dbReference>
<keyword evidence="5 6" id="KW-0472">Membrane</keyword>
<evidence type="ECO:0000256" key="6">
    <source>
        <dbReference type="SAM" id="Phobius"/>
    </source>
</evidence>
<feature type="transmembrane region" description="Helical" evidence="6">
    <location>
        <begin position="118"/>
        <end position="138"/>
    </location>
</feature>
<gene>
    <name evidence="7" type="ORF">OP8BY_0109</name>
</gene>
<keyword evidence="3 6" id="KW-0812">Transmembrane</keyword>
<dbReference type="PANTHER" id="PTHR43243:SF4">
    <property type="entry name" value="CATIONIC AMINO ACID TRANSPORTER 4"/>
    <property type="match status" value="1"/>
</dbReference>
<accession>A0A3E2BM09</accession>
<protein>
    <submittedName>
        <fullName evidence="7">Amino acid permease</fullName>
    </submittedName>
</protein>
<keyword evidence="4 6" id="KW-1133">Transmembrane helix</keyword>
<keyword evidence="2" id="KW-0813">Transport</keyword>
<feature type="transmembrane region" description="Helical" evidence="6">
    <location>
        <begin position="220"/>
        <end position="245"/>
    </location>
</feature>
<dbReference type="AlphaFoldDB" id="A0A3E2BM09"/>
<comment type="caution">
    <text evidence="7">The sequence shown here is derived from an EMBL/GenBank/DDBJ whole genome shotgun (WGS) entry which is preliminary data.</text>
</comment>
<dbReference type="PANTHER" id="PTHR43243">
    <property type="entry name" value="INNER MEMBRANE TRANSPORTER YGJI-RELATED"/>
    <property type="match status" value="1"/>
</dbReference>
<feature type="transmembrane region" description="Helical" evidence="6">
    <location>
        <begin position="158"/>
        <end position="176"/>
    </location>
</feature>
<dbReference type="GO" id="GO:0016020">
    <property type="term" value="C:membrane"/>
    <property type="evidence" value="ECO:0007669"/>
    <property type="project" value="UniProtKB-SubCell"/>
</dbReference>
<name>A0A3E2BM09_9BACT</name>
<proteinExistence type="predicted"/>
<evidence type="ECO:0000256" key="1">
    <source>
        <dbReference type="ARBA" id="ARBA00004141"/>
    </source>
</evidence>
<dbReference type="PIRSF" id="PIRSF006060">
    <property type="entry name" value="AA_transporter"/>
    <property type="match status" value="1"/>
</dbReference>
<feature type="transmembrane region" description="Helical" evidence="6">
    <location>
        <begin position="62"/>
        <end position="88"/>
    </location>
</feature>
<feature type="transmembrane region" description="Helical" evidence="6">
    <location>
        <begin position="94"/>
        <end position="111"/>
    </location>
</feature>
<feature type="transmembrane region" description="Helical" evidence="6">
    <location>
        <begin position="188"/>
        <end position="208"/>
    </location>
</feature>
<dbReference type="GO" id="GO:0015171">
    <property type="term" value="F:amino acid transmembrane transporter activity"/>
    <property type="evidence" value="ECO:0007669"/>
    <property type="project" value="TreeGrafter"/>
</dbReference>
<evidence type="ECO:0000313" key="8">
    <source>
        <dbReference type="Proteomes" id="UP000257323"/>
    </source>
</evidence>
<feature type="transmembrane region" description="Helical" evidence="6">
    <location>
        <begin position="437"/>
        <end position="455"/>
    </location>
</feature>
<dbReference type="Proteomes" id="UP000257323">
    <property type="component" value="Unassembled WGS sequence"/>
</dbReference>
<feature type="transmembrane region" description="Helical" evidence="6">
    <location>
        <begin position="380"/>
        <end position="401"/>
    </location>
</feature>